<keyword evidence="2 6" id="KW-0812">Transmembrane</keyword>
<dbReference type="PANTHER" id="PTHR36834">
    <property type="entry name" value="MEMBRANE PROTEIN-RELATED"/>
    <property type="match status" value="1"/>
</dbReference>
<protein>
    <recommendedName>
        <fullName evidence="11">Teicoplanin resistance protein VanZ</fullName>
    </recommendedName>
</protein>
<dbReference type="RefSeq" id="WP_189929034.1">
    <property type="nucleotide sequence ID" value="NZ_BNCD01000001.1"/>
</dbReference>
<comment type="subcellular location">
    <subcellularLocation>
        <location evidence="1">Membrane</location>
        <topology evidence="1">Multi-pass membrane protein</topology>
    </subcellularLocation>
</comment>
<dbReference type="GO" id="GO:0016020">
    <property type="term" value="C:membrane"/>
    <property type="evidence" value="ECO:0007669"/>
    <property type="project" value="UniProtKB-SubCell"/>
</dbReference>
<keyword evidence="10" id="KW-1185">Reference proteome</keyword>
<feature type="transmembrane region" description="Helical" evidence="6">
    <location>
        <begin position="342"/>
        <end position="368"/>
    </location>
</feature>
<comment type="caution">
    <text evidence="9">The sequence shown here is derived from an EMBL/GenBank/DDBJ whole genome shotgun (WGS) entry which is preliminary data.</text>
</comment>
<dbReference type="PANTHER" id="PTHR36834:SF1">
    <property type="entry name" value="INTEGRAL MEMBRANE PROTEIN"/>
    <property type="match status" value="1"/>
</dbReference>
<evidence type="ECO:0000256" key="2">
    <source>
        <dbReference type="ARBA" id="ARBA00022692"/>
    </source>
</evidence>
<feature type="compositionally biased region" description="Low complexity" evidence="5">
    <location>
        <begin position="400"/>
        <end position="427"/>
    </location>
</feature>
<dbReference type="InterPro" id="IPR053150">
    <property type="entry name" value="Teicoplanin_resist-assoc"/>
</dbReference>
<feature type="domain" description="RDD" evidence="8">
    <location>
        <begin position="213"/>
        <end position="318"/>
    </location>
</feature>
<feature type="region of interest" description="Disordered" evidence="5">
    <location>
        <begin position="399"/>
        <end position="430"/>
    </location>
</feature>
<feature type="transmembrane region" description="Helical" evidence="6">
    <location>
        <begin position="44"/>
        <end position="64"/>
    </location>
</feature>
<evidence type="ECO:0000256" key="6">
    <source>
        <dbReference type="SAM" id="Phobius"/>
    </source>
</evidence>
<evidence type="ECO:0000259" key="8">
    <source>
        <dbReference type="Pfam" id="PF06271"/>
    </source>
</evidence>
<keyword evidence="3 6" id="KW-1133">Transmembrane helix</keyword>
<evidence type="ECO:0000259" key="7">
    <source>
        <dbReference type="Pfam" id="PF04892"/>
    </source>
</evidence>
<name>A0A919FPI7_9ACTN</name>
<feature type="transmembrane region" description="Helical" evidence="6">
    <location>
        <begin position="12"/>
        <end position="32"/>
    </location>
</feature>
<evidence type="ECO:0000256" key="4">
    <source>
        <dbReference type="ARBA" id="ARBA00023136"/>
    </source>
</evidence>
<feature type="transmembrane region" description="Helical" evidence="6">
    <location>
        <begin position="253"/>
        <end position="274"/>
    </location>
</feature>
<dbReference type="EMBL" id="BNCD01000001">
    <property type="protein sequence ID" value="GHH70085.1"/>
    <property type="molecule type" value="Genomic_DNA"/>
</dbReference>
<feature type="transmembrane region" description="Helical" evidence="6">
    <location>
        <begin position="218"/>
        <end position="241"/>
    </location>
</feature>
<sequence length="452" mass="47719">MTAAYVLPIKTAAALFPLLALALFLPTAVVLYRRHGVLSQWRALSLSGFLYYAVTAVCMTVVPLPRRTQDMCRTFAPVAHPQWIPGNTFSDIWKEAHHKTTLNALVLHNPAVAGAVFNLILLLPLGVFLRYHFRRGIRAAAAAGFGASLFFELTQGTGLWGAYPCPYRLFDVDDLLINTAGAVVGWVLAGRPARLLPTMETLDDRVLARRPVAFGRRLTALAVDLIGVASTTAFGVLAMAYVGDGGMQNVLRVPPVVFAVWFVLLPWLTGATPGKRLLLLRLVTAGGGRPAPWRLAVRALVLGVVTLPLLTSGAALPAALLFDPSPSTVLDHARQGGDTGALYLMAYHPAQTLLVVLLLGALGTYAVLARRRSGGLGIHEVASGVRNEALPHARARRARTAATRTTTGAVAASVSGAPAAPTASVSGDRTPVRTEAAAAAGARGQVLLGPRS</sequence>
<keyword evidence="4 6" id="KW-0472">Membrane</keyword>
<evidence type="ECO:0000313" key="9">
    <source>
        <dbReference type="EMBL" id="GHH70085.1"/>
    </source>
</evidence>
<evidence type="ECO:0000313" key="10">
    <source>
        <dbReference type="Proteomes" id="UP000603708"/>
    </source>
</evidence>
<accession>A0A919FPI7</accession>
<organism evidence="9 10">
    <name type="scientific">Streptomyces sulfonofaciens</name>
    <dbReference type="NCBI Taxonomy" id="68272"/>
    <lineage>
        <taxon>Bacteria</taxon>
        <taxon>Bacillati</taxon>
        <taxon>Actinomycetota</taxon>
        <taxon>Actinomycetes</taxon>
        <taxon>Kitasatosporales</taxon>
        <taxon>Streptomycetaceae</taxon>
        <taxon>Streptomyces</taxon>
    </lineage>
</organism>
<dbReference type="InterPro" id="IPR006976">
    <property type="entry name" value="VanZ-like"/>
</dbReference>
<reference evidence="9" key="2">
    <citation type="submission" date="2020-09" db="EMBL/GenBank/DDBJ databases">
        <authorList>
            <person name="Sun Q."/>
            <person name="Ohkuma M."/>
        </authorList>
    </citation>
    <scope>NUCLEOTIDE SEQUENCE</scope>
    <source>
        <strain evidence="9">JCM 5069</strain>
    </source>
</reference>
<dbReference type="Proteomes" id="UP000603708">
    <property type="component" value="Unassembled WGS sequence"/>
</dbReference>
<reference evidence="9" key="1">
    <citation type="journal article" date="2014" name="Int. J. Syst. Evol. Microbiol.">
        <title>Complete genome sequence of Corynebacterium casei LMG S-19264T (=DSM 44701T), isolated from a smear-ripened cheese.</title>
        <authorList>
            <consortium name="US DOE Joint Genome Institute (JGI-PGF)"/>
            <person name="Walter F."/>
            <person name="Albersmeier A."/>
            <person name="Kalinowski J."/>
            <person name="Ruckert C."/>
        </authorList>
    </citation>
    <scope>NUCLEOTIDE SEQUENCE</scope>
    <source>
        <strain evidence="9">JCM 5069</strain>
    </source>
</reference>
<evidence type="ECO:0000256" key="5">
    <source>
        <dbReference type="SAM" id="MobiDB-lite"/>
    </source>
</evidence>
<dbReference type="Pfam" id="PF06271">
    <property type="entry name" value="RDD"/>
    <property type="match status" value="1"/>
</dbReference>
<proteinExistence type="predicted"/>
<evidence type="ECO:0000256" key="3">
    <source>
        <dbReference type="ARBA" id="ARBA00022989"/>
    </source>
</evidence>
<feature type="transmembrane region" description="Helical" evidence="6">
    <location>
        <begin position="295"/>
        <end position="322"/>
    </location>
</feature>
<feature type="domain" description="VanZ-like" evidence="7">
    <location>
        <begin position="49"/>
        <end position="189"/>
    </location>
</feature>
<feature type="transmembrane region" description="Helical" evidence="6">
    <location>
        <begin position="111"/>
        <end position="129"/>
    </location>
</feature>
<evidence type="ECO:0008006" key="11">
    <source>
        <dbReference type="Google" id="ProtNLM"/>
    </source>
</evidence>
<dbReference type="InterPro" id="IPR010432">
    <property type="entry name" value="RDD"/>
</dbReference>
<evidence type="ECO:0000256" key="1">
    <source>
        <dbReference type="ARBA" id="ARBA00004141"/>
    </source>
</evidence>
<dbReference type="AlphaFoldDB" id="A0A919FPI7"/>
<dbReference type="Pfam" id="PF04892">
    <property type="entry name" value="VanZ"/>
    <property type="match status" value="1"/>
</dbReference>
<gene>
    <name evidence="9" type="ORF">GCM10018793_03580</name>
</gene>